<organism evidence="29 30">
    <name type="scientific">Eragrostis curvula</name>
    <name type="common">weeping love grass</name>
    <dbReference type="NCBI Taxonomy" id="38414"/>
    <lineage>
        <taxon>Eukaryota</taxon>
        <taxon>Viridiplantae</taxon>
        <taxon>Streptophyta</taxon>
        <taxon>Embryophyta</taxon>
        <taxon>Tracheophyta</taxon>
        <taxon>Spermatophyta</taxon>
        <taxon>Magnoliopsida</taxon>
        <taxon>Liliopsida</taxon>
        <taxon>Poales</taxon>
        <taxon>Poaceae</taxon>
        <taxon>PACMAD clade</taxon>
        <taxon>Chloridoideae</taxon>
        <taxon>Eragrostideae</taxon>
        <taxon>Eragrostidinae</taxon>
        <taxon>Eragrostis</taxon>
    </lineage>
</organism>
<evidence type="ECO:0000256" key="6">
    <source>
        <dbReference type="ARBA" id="ARBA00022527"/>
    </source>
</evidence>
<feature type="binding site" evidence="25">
    <location>
        <position position="761"/>
    </location>
    <ligand>
        <name>ATP</name>
        <dbReference type="ChEBI" id="CHEBI:30616"/>
    </ligand>
</feature>
<comment type="catalytic activity">
    <reaction evidence="21">
        <text>L-seryl-[protein] + ATP = O-phospho-L-seryl-[protein] + ADP + H(+)</text>
        <dbReference type="Rhea" id="RHEA:17989"/>
        <dbReference type="Rhea" id="RHEA-COMP:9863"/>
        <dbReference type="Rhea" id="RHEA-COMP:11604"/>
        <dbReference type="ChEBI" id="CHEBI:15378"/>
        <dbReference type="ChEBI" id="CHEBI:29999"/>
        <dbReference type="ChEBI" id="CHEBI:30616"/>
        <dbReference type="ChEBI" id="CHEBI:83421"/>
        <dbReference type="ChEBI" id="CHEBI:456216"/>
        <dbReference type="EC" id="2.7.11.1"/>
    </reaction>
</comment>
<dbReference type="Gene3D" id="1.10.510.10">
    <property type="entry name" value="Transferase(Phosphotransferase) domain 1"/>
    <property type="match status" value="1"/>
</dbReference>
<dbReference type="Pfam" id="PF23598">
    <property type="entry name" value="LRR_14"/>
    <property type="match status" value="1"/>
</dbReference>
<feature type="non-terminal residue" evidence="29">
    <location>
        <position position="1"/>
    </location>
</feature>
<evidence type="ECO:0000256" key="27">
    <source>
        <dbReference type="SAM" id="SignalP"/>
    </source>
</evidence>
<evidence type="ECO:0000256" key="26">
    <source>
        <dbReference type="SAM" id="Phobius"/>
    </source>
</evidence>
<keyword evidence="17 26" id="KW-0472">Membrane</keyword>
<proteinExistence type="inferred from homology"/>
<keyword evidence="5" id="KW-1003">Cell membrane</keyword>
<evidence type="ECO:0000256" key="1">
    <source>
        <dbReference type="ARBA" id="ARBA00004162"/>
    </source>
</evidence>
<evidence type="ECO:0000256" key="15">
    <source>
        <dbReference type="ARBA" id="ARBA00022840"/>
    </source>
</evidence>
<keyword evidence="19" id="KW-0325">Glycoprotein</keyword>
<evidence type="ECO:0000256" key="20">
    <source>
        <dbReference type="ARBA" id="ARBA00047899"/>
    </source>
</evidence>
<evidence type="ECO:0000256" key="12">
    <source>
        <dbReference type="ARBA" id="ARBA00022737"/>
    </source>
</evidence>
<keyword evidence="18" id="KW-0675">Receptor</keyword>
<evidence type="ECO:0000256" key="23">
    <source>
        <dbReference type="ARBA" id="ARBA00056628"/>
    </source>
</evidence>
<keyword evidence="6" id="KW-0723">Serine/threonine-protein kinase</keyword>
<dbReference type="InterPro" id="IPR011009">
    <property type="entry name" value="Kinase-like_dom_sf"/>
</dbReference>
<keyword evidence="30" id="KW-1185">Reference proteome</keyword>
<dbReference type="SUPFAM" id="SSF52058">
    <property type="entry name" value="L domain-like"/>
    <property type="match status" value="1"/>
</dbReference>
<dbReference type="GO" id="GO:0005886">
    <property type="term" value="C:plasma membrane"/>
    <property type="evidence" value="ECO:0007669"/>
    <property type="project" value="UniProtKB-SubCell"/>
</dbReference>
<dbReference type="SUPFAM" id="SSF56112">
    <property type="entry name" value="Protein kinase-like (PK-like)"/>
    <property type="match status" value="1"/>
</dbReference>
<dbReference type="FunFam" id="1.10.510.10:FF:000358">
    <property type="entry name" value="Putative leucine-rich repeat receptor-like serine/threonine-protein kinase"/>
    <property type="match status" value="1"/>
</dbReference>
<name>A0A5J9UDN8_9POAL</name>
<dbReference type="GO" id="GO:0005524">
    <property type="term" value="F:ATP binding"/>
    <property type="evidence" value="ECO:0007669"/>
    <property type="project" value="UniProtKB-UniRule"/>
</dbReference>
<evidence type="ECO:0000256" key="21">
    <source>
        <dbReference type="ARBA" id="ARBA00048679"/>
    </source>
</evidence>
<dbReference type="SMART" id="SM00369">
    <property type="entry name" value="LRR_TYP"/>
    <property type="match status" value="7"/>
</dbReference>
<evidence type="ECO:0000256" key="7">
    <source>
        <dbReference type="ARBA" id="ARBA00022553"/>
    </source>
</evidence>
<dbReference type="AlphaFoldDB" id="A0A5J9UDN8"/>
<dbReference type="PROSITE" id="PS50011">
    <property type="entry name" value="PROTEIN_KINASE_DOM"/>
    <property type="match status" value="1"/>
</dbReference>
<evidence type="ECO:0000256" key="22">
    <source>
        <dbReference type="ARBA" id="ARBA00054320"/>
    </source>
</evidence>
<comment type="similarity">
    <text evidence="3">Belongs to the protein kinase superfamily. Ser/Thr protein kinase family.</text>
</comment>
<evidence type="ECO:0000256" key="11">
    <source>
        <dbReference type="ARBA" id="ARBA00022729"/>
    </source>
</evidence>
<keyword evidence="11 27" id="KW-0732">Signal</keyword>
<dbReference type="FunFam" id="3.80.10.10:FF:000233">
    <property type="entry name" value="Leucine-rich repeat receptor-like protein kinase TDR"/>
    <property type="match status" value="1"/>
</dbReference>
<dbReference type="InterPro" id="IPR017441">
    <property type="entry name" value="Protein_kinase_ATP_BS"/>
</dbReference>
<dbReference type="InterPro" id="IPR000719">
    <property type="entry name" value="Prot_kinase_dom"/>
</dbReference>
<reference evidence="29 30" key="1">
    <citation type="journal article" date="2019" name="Sci. Rep.">
        <title>A high-quality genome of Eragrostis curvula grass provides insights into Poaceae evolution and supports new strategies to enhance forage quality.</title>
        <authorList>
            <person name="Carballo J."/>
            <person name="Santos B.A.C.M."/>
            <person name="Zappacosta D."/>
            <person name="Garbus I."/>
            <person name="Selva J.P."/>
            <person name="Gallo C.A."/>
            <person name="Diaz A."/>
            <person name="Albertini E."/>
            <person name="Caccamo M."/>
            <person name="Echenique V."/>
        </authorList>
    </citation>
    <scope>NUCLEOTIDE SEQUENCE [LARGE SCALE GENOMIC DNA]</scope>
    <source>
        <strain evidence="30">cv. Victoria</strain>
        <tissue evidence="29">Leaf</tissue>
    </source>
</reference>
<dbReference type="GO" id="GO:0004674">
    <property type="term" value="F:protein serine/threonine kinase activity"/>
    <property type="evidence" value="ECO:0007669"/>
    <property type="project" value="UniProtKB-KW"/>
</dbReference>
<dbReference type="Pfam" id="PF13855">
    <property type="entry name" value="LRR_8"/>
    <property type="match status" value="1"/>
</dbReference>
<dbReference type="Proteomes" id="UP000324897">
    <property type="component" value="Unassembled WGS sequence"/>
</dbReference>
<protein>
    <recommendedName>
        <fullName evidence="24">Receptor kinase-like protein Xa21</fullName>
        <ecNumber evidence="4">2.7.11.1</ecNumber>
    </recommendedName>
</protein>
<feature type="signal peptide" evidence="27">
    <location>
        <begin position="1"/>
        <end position="23"/>
    </location>
</feature>
<comment type="function">
    <text evidence="23">The processed protein kinase Xa21 chain released by protein cleavage after X.oryzae pv. oryzae protein Ax21 detection translocates into the nucleus where it can bind and regulate WRKY62, a transcription factor. Confers resistance to the bacterial pathogen X.oryzae pv. oryzae (Xoo).</text>
</comment>
<dbReference type="PROSITE" id="PS00108">
    <property type="entry name" value="PROTEIN_KINASE_ST"/>
    <property type="match status" value="1"/>
</dbReference>
<dbReference type="SMART" id="SM00220">
    <property type="entry name" value="S_TKc"/>
    <property type="match status" value="1"/>
</dbReference>
<dbReference type="InterPro" id="IPR008271">
    <property type="entry name" value="Ser/Thr_kinase_AS"/>
</dbReference>
<evidence type="ECO:0000256" key="18">
    <source>
        <dbReference type="ARBA" id="ARBA00023170"/>
    </source>
</evidence>
<dbReference type="SUPFAM" id="SSF52047">
    <property type="entry name" value="RNI-like"/>
    <property type="match status" value="1"/>
</dbReference>
<evidence type="ECO:0000256" key="14">
    <source>
        <dbReference type="ARBA" id="ARBA00022777"/>
    </source>
</evidence>
<evidence type="ECO:0000313" key="30">
    <source>
        <dbReference type="Proteomes" id="UP000324897"/>
    </source>
</evidence>
<dbReference type="OrthoDB" id="656102at2759"/>
<comment type="catalytic activity">
    <reaction evidence="20">
        <text>L-threonyl-[protein] + ATP = O-phospho-L-threonyl-[protein] + ADP + H(+)</text>
        <dbReference type="Rhea" id="RHEA:46608"/>
        <dbReference type="Rhea" id="RHEA-COMP:11060"/>
        <dbReference type="Rhea" id="RHEA-COMP:11605"/>
        <dbReference type="ChEBI" id="CHEBI:15378"/>
        <dbReference type="ChEBI" id="CHEBI:30013"/>
        <dbReference type="ChEBI" id="CHEBI:30616"/>
        <dbReference type="ChEBI" id="CHEBI:61977"/>
        <dbReference type="ChEBI" id="CHEBI:456216"/>
        <dbReference type="EC" id="2.7.11.1"/>
    </reaction>
</comment>
<evidence type="ECO:0000256" key="9">
    <source>
        <dbReference type="ARBA" id="ARBA00022679"/>
    </source>
</evidence>
<evidence type="ECO:0000256" key="3">
    <source>
        <dbReference type="ARBA" id="ARBA00008684"/>
    </source>
</evidence>
<dbReference type="Gramene" id="TVU21825">
    <property type="protein sequence ID" value="TVU21825"/>
    <property type="gene ID" value="EJB05_31492"/>
</dbReference>
<dbReference type="PANTHER" id="PTHR27000:SF777">
    <property type="entry name" value="PROTEIN KINASE DOMAIN-CONTAINING PROTEIN"/>
    <property type="match status" value="1"/>
</dbReference>
<dbReference type="FunFam" id="3.30.200.20:FF:000432">
    <property type="entry name" value="LRR receptor-like serine/threonine-protein kinase EFR"/>
    <property type="match status" value="1"/>
</dbReference>
<dbReference type="Pfam" id="PF08263">
    <property type="entry name" value="LRRNT_2"/>
    <property type="match status" value="1"/>
</dbReference>
<dbReference type="PANTHER" id="PTHR27000">
    <property type="entry name" value="LEUCINE-RICH REPEAT RECEPTOR-LIKE PROTEIN KINASE FAMILY PROTEIN-RELATED"/>
    <property type="match status" value="1"/>
</dbReference>
<keyword evidence="12" id="KW-0677">Repeat</keyword>
<dbReference type="InterPro" id="IPR003591">
    <property type="entry name" value="Leu-rich_rpt_typical-subtyp"/>
</dbReference>
<dbReference type="EC" id="2.7.11.1" evidence="4"/>
<feature type="transmembrane region" description="Helical" evidence="26">
    <location>
        <begin position="676"/>
        <end position="697"/>
    </location>
</feature>
<keyword evidence="8" id="KW-0433">Leucine-rich repeat</keyword>
<dbReference type="Pfam" id="PF00560">
    <property type="entry name" value="LRR_1"/>
    <property type="match status" value="4"/>
</dbReference>
<dbReference type="Pfam" id="PF00069">
    <property type="entry name" value="Pkinase"/>
    <property type="match status" value="1"/>
</dbReference>
<dbReference type="EMBL" id="RWGY01000026">
    <property type="protein sequence ID" value="TVU21825.1"/>
    <property type="molecule type" value="Genomic_DNA"/>
</dbReference>
<evidence type="ECO:0000256" key="4">
    <source>
        <dbReference type="ARBA" id="ARBA00012513"/>
    </source>
</evidence>
<dbReference type="InterPro" id="IPR055414">
    <property type="entry name" value="LRR_R13L4/SHOC2-like"/>
</dbReference>
<keyword evidence="15 25" id="KW-0067">ATP-binding</keyword>
<dbReference type="InterPro" id="IPR032675">
    <property type="entry name" value="LRR_dom_sf"/>
</dbReference>
<keyword evidence="9" id="KW-0808">Transferase</keyword>
<keyword evidence="14" id="KW-0418">Kinase</keyword>
<dbReference type="InterPro" id="IPR013210">
    <property type="entry name" value="LRR_N_plant-typ"/>
</dbReference>
<evidence type="ECO:0000256" key="16">
    <source>
        <dbReference type="ARBA" id="ARBA00022989"/>
    </source>
</evidence>
<dbReference type="PROSITE" id="PS00107">
    <property type="entry name" value="PROTEIN_KINASE_ATP"/>
    <property type="match status" value="1"/>
</dbReference>
<dbReference type="GO" id="GO:0009791">
    <property type="term" value="P:post-embryonic development"/>
    <property type="evidence" value="ECO:0007669"/>
    <property type="project" value="UniProtKB-ARBA"/>
</dbReference>
<feature type="domain" description="Protein kinase" evidence="28">
    <location>
        <begin position="732"/>
        <end position="976"/>
    </location>
</feature>
<comment type="caution">
    <text evidence="29">The sequence shown here is derived from an EMBL/GenBank/DDBJ whole genome shotgun (WGS) entry which is preliminary data.</text>
</comment>
<dbReference type="FunFam" id="3.80.10.10:FF:000095">
    <property type="entry name" value="LRR receptor-like serine/threonine-protein kinase GSO1"/>
    <property type="match status" value="1"/>
</dbReference>
<keyword evidence="10 26" id="KW-0812">Transmembrane</keyword>
<accession>A0A5J9UDN8</accession>
<evidence type="ECO:0000256" key="25">
    <source>
        <dbReference type="PROSITE-ProRule" id="PRU10141"/>
    </source>
</evidence>
<keyword evidence="13 25" id="KW-0547">Nucleotide-binding</keyword>
<keyword evidence="16 26" id="KW-1133">Transmembrane helix</keyword>
<evidence type="ECO:0000256" key="24">
    <source>
        <dbReference type="ARBA" id="ARBA00072040"/>
    </source>
</evidence>
<evidence type="ECO:0000256" key="10">
    <source>
        <dbReference type="ARBA" id="ARBA00022692"/>
    </source>
</evidence>
<sequence length="976" mass="106630">METHLASLFLFLLSFSILTIAAARANDEVALLAFKAAAISGGYDDPLASWNGTIGGYCSWEGVRCRGRHRRVVALTLPSHGPTGVLSPVVGNLSSLRTLDLSYNRFSGDIPASLGRLRRLHVLDLSDNTFSGEFPINLTSCINLKTMKLRVNQLHGSMPHGIGDTLIGLRFLSLAKNNLTGTIPASLGNLSSLTVLELGFNQLEGTIPSCLGDILGFRFLDLAYNNLINGELPLSLYNLSSLKWLQLQGNMLYGGISIDIGRRFPSMQILGLNSNNLIGPIPASISNLTTLQELILGDNSLSGFVPGMLGRLRALRILYLSNNMLQADDGEGWEFISSLANCSQLQQLQLSYNDPFTGQLPSSITNLSTSLKILLFDNTGISGRIPSAICNLVNLEELGVQDTDISGVIRDSIGKLGNLNKFLLFETDLSGLIPSTIGNLTRMTYIDAHDANLEGPLPANIGKLKNLLHLDLSMNYLNGSVPMDIFKFLTASSYINLSYNLLSGPLSSEFGSLRNLNFLSLNGNQMSGDIPPGIGGLVVLQELWLANNSFEGSIPQSLSNIKGLITLSLSMNKLSGSIPNEIGNSTNLQQLYLAHNNLSGPIPMLLQNLRSLSKLDLSFNNLQGEVPTEGIFRNLANLSITGNIELCGGMLQLHLPPCKMNSVKMNRKGKFRPLKVALVTIAALLFLACIIALIHLINKKLRRKQKSPFPRRIEEQYERVSYHALANGTDGFSRTNLLGKGSFGAVYKCTFQDEPTIVAVKVFNLEQSGSTRSFVAECEVLRRVRHRCLLKIITCCSSINDQGQDFKALVFEFMPNGSLNDWLHPKSDMSTLRNTLSLEQRLDIAVDIIDAVYYLHNHCQPPIVHCDLKPSNILLAQDMSARVGDFGISRILPECVSETLQSSNSTIGIRGSTGYVAPEYGEGSSVSTLGDVYSLGILLLEMFTGRSPTDDMFRGPLDLHKFAEDAYPDRIWEIVD</sequence>
<evidence type="ECO:0000256" key="2">
    <source>
        <dbReference type="ARBA" id="ARBA00004389"/>
    </source>
</evidence>
<evidence type="ECO:0000259" key="28">
    <source>
        <dbReference type="PROSITE" id="PS50011"/>
    </source>
</evidence>
<feature type="chain" id="PRO_5023914151" description="Receptor kinase-like protein Xa21" evidence="27">
    <location>
        <begin position="24"/>
        <end position="976"/>
    </location>
</feature>
<dbReference type="GO" id="GO:0005789">
    <property type="term" value="C:endoplasmic reticulum membrane"/>
    <property type="evidence" value="ECO:0007669"/>
    <property type="project" value="UniProtKB-SubCell"/>
</dbReference>
<dbReference type="InterPro" id="IPR001611">
    <property type="entry name" value="Leu-rich_rpt"/>
</dbReference>
<evidence type="ECO:0000313" key="29">
    <source>
        <dbReference type="EMBL" id="TVU21825.1"/>
    </source>
</evidence>
<comment type="function">
    <text evidence="22">Receptor kinase that detects X.oryzae pv. oryzae protein Ax21 to promote innate immunity. Following X.oryzae pv. oryzae protein Ax21 detection, undergoes cleavage, releasing the processed protein kinase Xa21 chain.</text>
</comment>
<evidence type="ECO:0000256" key="13">
    <source>
        <dbReference type="ARBA" id="ARBA00022741"/>
    </source>
</evidence>
<keyword evidence="7" id="KW-0597">Phosphoprotein</keyword>
<evidence type="ECO:0000256" key="19">
    <source>
        <dbReference type="ARBA" id="ARBA00023180"/>
    </source>
</evidence>
<dbReference type="Gene3D" id="3.80.10.10">
    <property type="entry name" value="Ribonuclease Inhibitor"/>
    <property type="match status" value="3"/>
</dbReference>
<evidence type="ECO:0000256" key="5">
    <source>
        <dbReference type="ARBA" id="ARBA00022475"/>
    </source>
</evidence>
<dbReference type="Gene3D" id="3.30.200.20">
    <property type="entry name" value="Phosphorylase Kinase, domain 1"/>
    <property type="match status" value="1"/>
</dbReference>
<comment type="subcellular location">
    <subcellularLocation>
        <location evidence="1">Cell membrane</location>
        <topology evidence="1">Single-pass membrane protein</topology>
    </subcellularLocation>
    <subcellularLocation>
        <location evidence="2">Endoplasmic reticulum membrane</location>
        <topology evidence="2">Single-pass membrane protein</topology>
    </subcellularLocation>
</comment>
<evidence type="ECO:0000256" key="8">
    <source>
        <dbReference type="ARBA" id="ARBA00022614"/>
    </source>
</evidence>
<evidence type="ECO:0000256" key="17">
    <source>
        <dbReference type="ARBA" id="ARBA00023136"/>
    </source>
</evidence>
<gene>
    <name evidence="29" type="ORF">EJB05_31492</name>
</gene>